<name>A0A2X3I7X0_KLEPN</name>
<reference evidence="2 3" key="1">
    <citation type="submission" date="2018-06" db="EMBL/GenBank/DDBJ databases">
        <authorList>
            <consortium name="Pathogen Informatics"/>
            <person name="Doyle S."/>
        </authorList>
    </citation>
    <scope>NUCLEOTIDE SEQUENCE [LARGE SCALE GENOMIC DNA]</scope>
    <source>
        <strain evidence="2 3">NCTC9645</strain>
    </source>
</reference>
<evidence type="ECO:0000256" key="1">
    <source>
        <dbReference type="SAM" id="MobiDB-lite"/>
    </source>
</evidence>
<evidence type="ECO:0000313" key="2">
    <source>
        <dbReference type="EMBL" id="SQC88638.1"/>
    </source>
</evidence>
<accession>A0A2X3I7X0</accession>
<organism evidence="2 3">
    <name type="scientific">Klebsiella pneumoniae</name>
    <dbReference type="NCBI Taxonomy" id="573"/>
    <lineage>
        <taxon>Bacteria</taxon>
        <taxon>Pseudomonadati</taxon>
        <taxon>Pseudomonadota</taxon>
        <taxon>Gammaproteobacteria</taxon>
        <taxon>Enterobacterales</taxon>
        <taxon>Enterobacteriaceae</taxon>
        <taxon>Klebsiella/Raoultella group</taxon>
        <taxon>Klebsiella</taxon>
        <taxon>Klebsiella pneumoniae complex</taxon>
    </lineage>
</organism>
<feature type="region of interest" description="Disordered" evidence="1">
    <location>
        <begin position="149"/>
        <end position="170"/>
    </location>
</feature>
<dbReference type="Proteomes" id="UP000250675">
    <property type="component" value="Unassembled WGS sequence"/>
</dbReference>
<sequence length="170" mass="19251">MERHHRFFPHQPDVDVVNIAYLRDRATDIPLQGRHIQRTRCAFQQFIQTLFSNRQALRNTRQETSTERIGSTGVQPVVRITTAATIAPTEPSRSPSTCSAAARTLRFRSSLPRCRIQNASTLASRPATAMTIIVTPGYRLRMLEALNRLPDNQHGDHHQSNSIDKRRQGG</sequence>
<dbReference type="AlphaFoldDB" id="A0A2X3I7X0"/>
<proteinExistence type="predicted"/>
<evidence type="ECO:0000313" key="3">
    <source>
        <dbReference type="Proteomes" id="UP000250675"/>
    </source>
</evidence>
<feature type="compositionally biased region" description="Basic and acidic residues" evidence="1">
    <location>
        <begin position="151"/>
        <end position="170"/>
    </location>
</feature>
<protein>
    <submittedName>
        <fullName evidence="2">Uncharacterized protein</fullName>
    </submittedName>
</protein>
<gene>
    <name evidence="2" type="ORF">NCTC9645_06789</name>
</gene>
<dbReference type="EMBL" id="UASO01000012">
    <property type="protein sequence ID" value="SQC88638.1"/>
    <property type="molecule type" value="Genomic_DNA"/>
</dbReference>